<evidence type="ECO:0000313" key="2">
    <source>
        <dbReference type="Proteomes" id="UP000027466"/>
    </source>
</evidence>
<dbReference type="Proteomes" id="UP000027466">
    <property type="component" value="Unassembled WGS sequence"/>
</dbReference>
<comment type="caution">
    <text evidence="1">The sequence shown here is derived from an EMBL/GenBank/DDBJ whole genome shotgun (WGS) entry which is preliminary data.</text>
</comment>
<proteinExistence type="predicted"/>
<gene>
    <name evidence="1" type="ORF">BG61_10200</name>
</gene>
<organism evidence="1 2">
    <name type="scientific">Caballeronia glathei</name>
    <dbReference type="NCBI Taxonomy" id="60547"/>
    <lineage>
        <taxon>Bacteria</taxon>
        <taxon>Pseudomonadati</taxon>
        <taxon>Pseudomonadota</taxon>
        <taxon>Betaproteobacteria</taxon>
        <taxon>Burkholderiales</taxon>
        <taxon>Burkholderiaceae</taxon>
        <taxon>Caballeronia</taxon>
    </lineage>
</organism>
<reference evidence="1 2" key="1">
    <citation type="submission" date="2014-03" db="EMBL/GenBank/DDBJ databases">
        <title>Draft Genome Sequences of Four Burkholderia Strains.</title>
        <authorList>
            <person name="Liu X.Y."/>
            <person name="Li C.X."/>
            <person name="Xu J.H."/>
        </authorList>
    </citation>
    <scope>NUCLEOTIDE SEQUENCE [LARGE SCALE GENOMIC DNA]</scope>
    <source>
        <strain evidence="1 2">DSM 50014</strain>
    </source>
</reference>
<name>A0A069PCY3_9BURK</name>
<dbReference type="AlphaFoldDB" id="A0A069PCY3"/>
<evidence type="ECO:0000313" key="1">
    <source>
        <dbReference type="EMBL" id="KDR37644.1"/>
    </source>
</evidence>
<sequence length="101" mass="11209">MPRIFSTGISVGSASPAGVSFLVRLLRNLKRNVIELVDRWIMCTGRRILVGKRVGHRLATNHVTPTVLDGRFEQQSLLDETFAIFGYDQCIHTTVGLILSA</sequence>
<dbReference type="EMBL" id="JFHC01000176">
    <property type="protein sequence ID" value="KDR37644.1"/>
    <property type="molecule type" value="Genomic_DNA"/>
</dbReference>
<protein>
    <submittedName>
        <fullName evidence="1">Uncharacterized protein</fullName>
    </submittedName>
</protein>
<keyword evidence="2" id="KW-1185">Reference proteome</keyword>
<accession>A0A069PCY3</accession>